<dbReference type="GeneID" id="46921876"/>
<accession>A0A1X9SPF3</accession>
<evidence type="ECO:0000259" key="1">
    <source>
        <dbReference type="Pfam" id="PF13649"/>
    </source>
</evidence>
<proteinExistence type="predicted"/>
<name>A0A1X9SPF3_9BACT</name>
<gene>
    <name evidence="2" type="ORF">CLAN_1409</name>
</gene>
<dbReference type="GO" id="GO:0032259">
    <property type="term" value="P:methylation"/>
    <property type="evidence" value="ECO:0007669"/>
    <property type="project" value="UniProtKB-KW"/>
</dbReference>
<dbReference type="RefSeq" id="WP_100590924.1">
    <property type="nucleotide sequence ID" value="NZ_CP015578.1"/>
</dbReference>
<dbReference type="EMBL" id="CP015578">
    <property type="protein sequence ID" value="ARQ98132.1"/>
    <property type="molecule type" value="Genomic_DNA"/>
</dbReference>
<dbReference type="GO" id="GO:0008168">
    <property type="term" value="F:methyltransferase activity"/>
    <property type="evidence" value="ECO:0007669"/>
    <property type="project" value="UniProtKB-KW"/>
</dbReference>
<feature type="domain" description="Methyltransferase" evidence="1">
    <location>
        <begin position="42"/>
        <end position="121"/>
    </location>
</feature>
<dbReference type="InterPro" id="IPR029063">
    <property type="entry name" value="SAM-dependent_MTases_sf"/>
</dbReference>
<dbReference type="AlphaFoldDB" id="A0A1X9SPF3"/>
<protein>
    <submittedName>
        <fullName evidence="2">SAM-dependent methyltransferase</fullName>
    </submittedName>
</protein>
<reference evidence="3" key="1">
    <citation type="journal article" date="2017" name="Genome Biol. Evol.">
        <title>Comparative Genomic Analysis Identifies a Campylobacter Clade Deficient in Selenium Metabolism.</title>
        <authorList>
            <person name="Miller W.G."/>
            <person name="Yee E."/>
            <person name="Lopes B.S."/>
            <person name="Chapman M.H."/>
            <person name="Huynh S."/>
            <person name="Bono J.L."/>
            <person name="Parker C.T."/>
            <person name="Strachan N.J.C."/>
            <person name="Forbes K.J."/>
        </authorList>
    </citation>
    <scope>NUCLEOTIDE SEQUENCE [LARGE SCALE GENOMIC DNA]</scope>
    <source>
        <strain evidence="3">NCTC 13004</strain>
    </source>
</reference>
<dbReference type="Gene3D" id="3.40.50.150">
    <property type="entry name" value="Vaccinia Virus protein VP39"/>
    <property type="match status" value="1"/>
</dbReference>
<dbReference type="Proteomes" id="UP000202031">
    <property type="component" value="Chromosome"/>
</dbReference>
<dbReference type="SUPFAM" id="SSF53335">
    <property type="entry name" value="S-adenosyl-L-methionine-dependent methyltransferases"/>
    <property type="match status" value="1"/>
</dbReference>
<keyword evidence="2" id="KW-0808">Transferase</keyword>
<dbReference type="InterPro" id="IPR041698">
    <property type="entry name" value="Methyltransf_25"/>
</dbReference>
<dbReference type="CDD" id="cd02440">
    <property type="entry name" value="AdoMet_MTases"/>
    <property type="match status" value="1"/>
</dbReference>
<dbReference type="Pfam" id="PF13649">
    <property type="entry name" value="Methyltransf_25"/>
    <property type="match status" value="1"/>
</dbReference>
<dbReference type="KEGG" id="clx:CLAN_1409"/>
<organism evidence="2 3">
    <name type="scientific">Campylobacter lanienae NCTC 13004</name>
    <dbReference type="NCBI Taxonomy" id="1031753"/>
    <lineage>
        <taxon>Bacteria</taxon>
        <taxon>Pseudomonadati</taxon>
        <taxon>Campylobacterota</taxon>
        <taxon>Epsilonproteobacteria</taxon>
        <taxon>Campylobacterales</taxon>
        <taxon>Campylobacteraceae</taxon>
        <taxon>Campylobacter</taxon>
    </lineage>
</organism>
<keyword evidence="2" id="KW-0489">Methyltransferase</keyword>
<evidence type="ECO:0000313" key="2">
    <source>
        <dbReference type="EMBL" id="ARQ98132.1"/>
    </source>
</evidence>
<evidence type="ECO:0000313" key="3">
    <source>
        <dbReference type="Proteomes" id="UP000202031"/>
    </source>
</evidence>
<sequence length="238" mass="27173">MREIWNKKSKTYPKFSPIMRPFEAEFFAFLDECGVSFADKSVIDIGAGTGVYSLHLAKMSKSVLALDISDSMLEILSLSAKEHNITNIQTANNQITDIKDRKFDIAFLTMSPALRSDEDFEIFYNLASKHIYMNWLKPRKSNLLELFNSNSNRPDMSAPIAKLEEFLKTKNIKFKSKIINENRTATRSLDDMVENLAWHLEISGQNYTKDEIKNKIINLAKGDEISESIATCVKVIVF</sequence>